<sequence>MCGLRRDGPRDDPLRIEVARKKVLWHRPPMFVRSALRSLLRGTTRGAPLAALLVVLVGCGGSTSTTRRPAARPETALRTPDRGPKAPAGPPLLPAHVVAQLDDEEVAPYFTRRGDEALLFWAAGGKWWSRRLAADGAPLAPTLDIGPAVGEVPVASLRPTASGYIAVWIEDQGGSRAIRTLTLDPAGKPTGAPVLVLQSADEIAWVDVLVSAQSTTVIWEIPRDEGSDVLTASLASGKASAPIVVAREILAWQAAASDKGAAVGIVRRAGPKPAAPDADPIPKLGQVALLELNAAGKPGAPVIISSEASAQIDLEVVFLDGKYLLAWSDERDLDATVFVAVVEPGGRIAVPPRRATAPAGEQALVSLIAPGYVPGAAGAPAGASGKRALLAWEDLIRAPREARLIHLASIGSDGVIGKDQAGLMMSASGPPDLTLDGDGFAALTLAPASGPAGTVPEGDAELPIWPTYVRFGPDLSVRAGEPVRAAPFTATGGIPYLVRGLSCARGQCTALASAASTEPASPAPAAKGDAKGATAGRSGTSSAKPSAAPAAPPAGDAASAPLAVVSLPVREGPWRAPALRETGDQIPRATAVRALYDGDHVSEVTAANLGGGRALAAWITYHLDGASTEPRGARGARGADTKDQGATLAVRTVRPDALGKLTVLSQKASSLGGVALASAPGDNPDSVLAWVAREKGEPQVYVTRLDANGEKVTQKKVTSAQRRKGQGGATSEATDVAIAHDGQDGWIVAWIDTRDGNAEVYAARLDKNLQKSGPDQRITSAPGDAAEVQIQVRGKEAWLVWSDARQDSDTADIWMARLDAKTLKKAAPETRLFTSPEHSRSPSLAPSGAGMLAAWIEEPAGEGATGAGSARIVQLDERGMMQGAPAPLGPQGTTAASVALTCDTACRAVLTISENDVLSLRGLELTPEGRPGEAKLLGVLTGNSAQDVSPIFAGPGALFFSDDAISGSGRVRWMSVAWKR</sequence>
<evidence type="ECO:0000313" key="3">
    <source>
        <dbReference type="Proteomes" id="UP000019678"/>
    </source>
</evidence>
<evidence type="ECO:0000313" key="2">
    <source>
        <dbReference type="EMBL" id="EYF04746.1"/>
    </source>
</evidence>
<dbReference type="Proteomes" id="UP000019678">
    <property type="component" value="Unassembled WGS sequence"/>
</dbReference>
<comment type="caution">
    <text evidence="2">The sequence shown here is derived from an EMBL/GenBank/DDBJ whole genome shotgun (WGS) entry which is preliminary data.</text>
</comment>
<gene>
    <name evidence="2" type="ORF">CAP_4222</name>
</gene>
<feature type="region of interest" description="Disordered" evidence="1">
    <location>
        <begin position="62"/>
        <end position="90"/>
    </location>
</feature>
<name>A0A017T823_9BACT</name>
<organism evidence="2 3">
    <name type="scientific">Chondromyces apiculatus DSM 436</name>
    <dbReference type="NCBI Taxonomy" id="1192034"/>
    <lineage>
        <taxon>Bacteria</taxon>
        <taxon>Pseudomonadati</taxon>
        <taxon>Myxococcota</taxon>
        <taxon>Polyangia</taxon>
        <taxon>Polyangiales</taxon>
        <taxon>Polyangiaceae</taxon>
        <taxon>Chondromyces</taxon>
    </lineage>
</organism>
<dbReference type="Gene3D" id="2.120.10.30">
    <property type="entry name" value="TolB, C-terminal domain"/>
    <property type="match status" value="1"/>
</dbReference>
<keyword evidence="3" id="KW-1185">Reference proteome</keyword>
<feature type="region of interest" description="Disordered" evidence="1">
    <location>
        <begin position="515"/>
        <end position="557"/>
    </location>
</feature>
<dbReference type="AlphaFoldDB" id="A0A017T823"/>
<proteinExistence type="predicted"/>
<accession>A0A017T823</accession>
<evidence type="ECO:0000256" key="1">
    <source>
        <dbReference type="SAM" id="MobiDB-lite"/>
    </source>
</evidence>
<dbReference type="STRING" id="1192034.CAP_4222"/>
<protein>
    <submittedName>
        <fullName evidence="2">Uncharacterized protein</fullName>
    </submittedName>
</protein>
<dbReference type="InterPro" id="IPR011042">
    <property type="entry name" value="6-blade_b-propeller_TolB-like"/>
</dbReference>
<dbReference type="EMBL" id="ASRX01000030">
    <property type="protein sequence ID" value="EYF04746.1"/>
    <property type="molecule type" value="Genomic_DNA"/>
</dbReference>
<reference evidence="2 3" key="1">
    <citation type="submission" date="2013-05" db="EMBL/GenBank/DDBJ databases">
        <title>Genome assembly of Chondromyces apiculatus DSM 436.</title>
        <authorList>
            <person name="Sharma G."/>
            <person name="Khatri I."/>
            <person name="Kaur C."/>
            <person name="Mayilraj S."/>
            <person name="Subramanian S."/>
        </authorList>
    </citation>
    <scope>NUCLEOTIDE SEQUENCE [LARGE SCALE GENOMIC DNA]</scope>
    <source>
        <strain evidence="2 3">DSM 436</strain>
    </source>
</reference>